<accession>A0A4S2N046</accession>
<dbReference type="InParanoid" id="A0A4S2N046"/>
<sequence length="171" mass="18780">MVSRTESLDTTLGIIAWASAPPLKQIIGKDEPSNQCGKRSDGHETWRQQRGATDPRFSTTGLRCLRRYINDQALFGKLPVKFAFTYIFSQHRIVEAQQVEGVICASWQRILTRTGMSSTTTPPDSCCAADSYVSSWAGLTLTPDGFAGSERRVNLGDTETPCDALHCAMSC</sequence>
<name>A0A4S2N046_9PEZI</name>
<dbReference type="AlphaFoldDB" id="A0A4S2N046"/>
<evidence type="ECO:0000313" key="2">
    <source>
        <dbReference type="EMBL" id="TGZ82448.1"/>
    </source>
</evidence>
<dbReference type="EMBL" id="ML220115">
    <property type="protein sequence ID" value="TGZ82448.1"/>
    <property type="molecule type" value="Genomic_DNA"/>
</dbReference>
<feature type="compositionally biased region" description="Basic and acidic residues" evidence="1">
    <location>
        <begin position="28"/>
        <end position="47"/>
    </location>
</feature>
<evidence type="ECO:0000313" key="3">
    <source>
        <dbReference type="Proteomes" id="UP000298138"/>
    </source>
</evidence>
<organism evidence="2 3">
    <name type="scientific">Ascodesmis nigricans</name>
    <dbReference type="NCBI Taxonomy" id="341454"/>
    <lineage>
        <taxon>Eukaryota</taxon>
        <taxon>Fungi</taxon>
        <taxon>Dikarya</taxon>
        <taxon>Ascomycota</taxon>
        <taxon>Pezizomycotina</taxon>
        <taxon>Pezizomycetes</taxon>
        <taxon>Pezizales</taxon>
        <taxon>Ascodesmidaceae</taxon>
        <taxon>Ascodesmis</taxon>
    </lineage>
</organism>
<protein>
    <submittedName>
        <fullName evidence="2">Uncharacterized protein</fullName>
    </submittedName>
</protein>
<gene>
    <name evidence="2" type="ORF">EX30DRAFT_185658</name>
</gene>
<evidence type="ECO:0000256" key="1">
    <source>
        <dbReference type="SAM" id="MobiDB-lite"/>
    </source>
</evidence>
<proteinExistence type="predicted"/>
<keyword evidence="3" id="KW-1185">Reference proteome</keyword>
<reference evidence="2 3" key="1">
    <citation type="submission" date="2019-04" db="EMBL/GenBank/DDBJ databases">
        <title>Comparative genomics and transcriptomics to analyze fruiting body development in filamentous ascomycetes.</title>
        <authorList>
            <consortium name="DOE Joint Genome Institute"/>
            <person name="Lutkenhaus R."/>
            <person name="Traeger S."/>
            <person name="Breuer J."/>
            <person name="Kuo A."/>
            <person name="Lipzen A."/>
            <person name="Pangilinan J."/>
            <person name="Dilworth D."/>
            <person name="Sandor L."/>
            <person name="Poggeler S."/>
            <person name="Barry K."/>
            <person name="Grigoriev I.V."/>
            <person name="Nowrousian M."/>
        </authorList>
    </citation>
    <scope>NUCLEOTIDE SEQUENCE [LARGE SCALE GENOMIC DNA]</scope>
    <source>
        <strain evidence="2 3">CBS 389.68</strain>
    </source>
</reference>
<dbReference type="Proteomes" id="UP000298138">
    <property type="component" value="Unassembled WGS sequence"/>
</dbReference>
<feature type="region of interest" description="Disordered" evidence="1">
    <location>
        <begin position="28"/>
        <end position="52"/>
    </location>
</feature>